<comment type="caution">
    <text evidence="3">Lacks conserved residue(s) required for the propagation of feature annotation.</text>
</comment>
<dbReference type="InterPro" id="IPR016032">
    <property type="entry name" value="Sig_transdc_resp-reg_C-effctor"/>
</dbReference>
<dbReference type="SUPFAM" id="SSF46894">
    <property type="entry name" value="C-terminal effector domain of the bipartite response regulators"/>
    <property type="match status" value="1"/>
</dbReference>
<dbReference type="InterPro" id="IPR001789">
    <property type="entry name" value="Sig_transdc_resp-reg_receiver"/>
</dbReference>
<dbReference type="PROSITE" id="PS50043">
    <property type="entry name" value="HTH_LUXR_2"/>
    <property type="match status" value="1"/>
</dbReference>
<dbReference type="PRINTS" id="PR00038">
    <property type="entry name" value="HTHLUXR"/>
</dbReference>
<proteinExistence type="predicted"/>
<evidence type="ECO:0000259" key="5">
    <source>
        <dbReference type="PROSITE" id="PS50110"/>
    </source>
</evidence>
<dbReference type="InterPro" id="IPR058245">
    <property type="entry name" value="NreC/VraR/RcsB-like_REC"/>
</dbReference>
<feature type="domain" description="HTH luxR-type" evidence="4">
    <location>
        <begin position="146"/>
        <end position="211"/>
    </location>
</feature>
<feature type="domain" description="Response regulatory" evidence="5">
    <location>
        <begin position="5"/>
        <end position="120"/>
    </location>
</feature>
<name>A0A1B2ELZ9_9HYPH</name>
<dbReference type="GO" id="GO:0003677">
    <property type="term" value="F:DNA binding"/>
    <property type="evidence" value="ECO:0007669"/>
    <property type="project" value="UniProtKB-KW"/>
</dbReference>
<dbReference type="GO" id="GO:0000160">
    <property type="term" value="P:phosphorelay signal transduction system"/>
    <property type="evidence" value="ECO:0007669"/>
    <property type="project" value="InterPro"/>
</dbReference>
<dbReference type="PANTHER" id="PTHR43214">
    <property type="entry name" value="TWO-COMPONENT RESPONSE REGULATOR"/>
    <property type="match status" value="1"/>
</dbReference>
<keyword evidence="2" id="KW-0238">DNA-binding</keyword>
<organism evidence="6">
    <name type="scientific">Microvirga ossetica</name>
    <dbReference type="NCBI Taxonomy" id="1882682"/>
    <lineage>
        <taxon>Bacteria</taxon>
        <taxon>Pseudomonadati</taxon>
        <taxon>Pseudomonadota</taxon>
        <taxon>Alphaproteobacteria</taxon>
        <taxon>Hyphomicrobiales</taxon>
        <taxon>Methylobacteriaceae</taxon>
        <taxon>Microvirga</taxon>
    </lineage>
</organism>
<dbReference type="SUPFAM" id="SSF52172">
    <property type="entry name" value="CheY-like"/>
    <property type="match status" value="1"/>
</dbReference>
<dbReference type="InterPro" id="IPR039420">
    <property type="entry name" value="WalR-like"/>
</dbReference>
<dbReference type="OrthoDB" id="9814495at2"/>
<dbReference type="CDD" id="cd06170">
    <property type="entry name" value="LuxR_C_like"/>
    <property type="match status" value="1"/>
</dbReference>
<reference evidence="6" key="1">
    <citation type="submission" date="2016-07" db="EMBL/GenBank/DDBJ databases">
        <title>Microvirga ossetica sp. nov. a new species of rhizobia isolated from root nodules of the legume species Vicia alpestris Steven originated from North Ossetia region in the Caucasus.</title>
        <authorList>
            <person name="Safronova V.I."/>
            <person name="Kuznetsova I.G."/>
            <person name="Sazanova A.L."/>
            <person name="Belimov A."/>
            <person name="Andronov E."/>
            <person name="Osledkin Y.S."/>
            <person name="Onishchuk O.P."/>
            <person name="Kurchak O.N."/>
            <person name="Shaposhnikov A.I."/>
            <person name="Willems A."/>
            <person name="Tikhonovich I.A."/>
        </authorList>
    </citation>
    <scope>NUCLEOTIDE SEQUENCE [LARGE SCALE GENOMIC DNA]</scope>
    <source>
        <strain evidence="6">V5/3M</strain>
    </source>
</reference>
<protein>
    <recommendedName>
        <fullName evidence="7">DNA-binding response regulator</fullName>
    </recommendedName>
</protein>
<evidence type="ECO:0000313" key="6">
    <source>
        <dbReference type="EMBL" id="ANY81014.1"/>
    </source>
</evidence>
<dbReference type="GO" id="GO:0006355">
    <property type="term" value="P:regulation of DNA-templated transcription"/>
    <property type="evidence" value="ECO:0007669"/>
    <property type="project" value="InterPro"/>
</dbReference>
<dbReference type="PROSITE" id="PS50110">
    <property type="entry name" value="RESPONSE_REGULATORY"/>
    <property type="match status" value="1"/>
</dbReference>
<dbReference type="InterPro" id="IPR011006">
    <property type="entry name" value="CheY-like_superfamily"/>
</dbReference>
<dbReference type="Gene3D" id="3.40.50.2300">
    <property type="match status" value="1"/>
</dbReference>
<dbReference type="CDD" id="cd17535">
    <property type="entry name" value="REC_NarL-like"/>
    <property type="match status" value="1"/>
</dbReference>
<dbReference type="PANTHER" id="PTHR43214:SF38">
    <property type="entry name" value="NITRATE_NITRITE RESPONSE REGULATOR PROTEIN NARL"/>
    <property type="match status" value="1"/>
</dbReference>
<dbReference type="Pfam" id="PF00196">
    <property type="entry name" value="GerE"/>
    <property type="match status" value="1"/>
</dbReference>
<dbReference type="Pfam" id="PF00072">
    <property type="entry name" value="Response_reg"/>
    <property type="match status" value="1"/>
</dbReference>
<evidence type="ECO:0000256" key="3">
    <source>
        <dbReference type="PROSITE-ProRule" id="PRU00169"/>
    </source>
</evidence>
<dbReference type="KEGG" id="moc:BB934_24635"/>
<dbReference type="SMART" id="SM00448">
    <property type="entry name" value="REC"/>
    <property type="match status" value="1"/>
</dbReference>
<dbReference type="InterPro" id="IPR000792">
    <property type="entry name" value="Tscrpt_reg_LuxR_C"/>
</dbReference>
<dbReference type="RefSeq" id="WP_099512084.1">
    <property type="nucleotide sequence ID" value="NZ_CP016616.1"/>
</dbReference>
<evidence type="ECO:0000256" key="1">
    <source>
        <dbReference type="ARBA" id="ARBA00022553"/>
    </source>
</evidence>
<sequence>MKSISLALIDDHPIVVEGLTHVFGSQDAFKIVATGATSRDARAIAERFRPDLMILGLSPSDDALQTISQIKAEFPGIKILMFTADPGVEHAVSALEAGAQGYVLKSCQLDELLHAAGAAITGETYISRNFASRVLTALRSASVRKVTLEALKLSAREDQIVCLLLDGKTNREMSLNLGITERTVKHYMTVLMQKLNVRNRVEVVIAAQSLGRPAVSASGTRRGGFSRLDQQYAAGDSSYHS</sequence>
<dbReference type="AlphaFoldDB" id="A0A1B2ELZ9"/>
<keyword evidence="1" id="KW-0597">Phosphoprotein</keyword>
<evidence type="ECO:0000256" key="2">
    <source>
        <dbReference type="ARBA" id="ARBA00023125"/>
    </source>
</evidence>
<dbReference type="EMBL" id="CP016616">
    <property type="protein sequence ID" value="ANY81014.1"/>
    <property type="molecule type" value="Genomic_DNA"/>
</dbReference>
<evidence type="ECO:0008006" key="7">
    <source>
        <dbReference type="Google" id="ProtNLM"/>
    </source>
</evidence>
<gene>
    <name evidence="6" type="ORF">BB934_24635</name>
</gene>
<evidence type="ECO:0000259" key="4">
    <source>
        <dbReference type="PROSITE" id="PS50043"/>
    </source>
</evidence>
<dbReference type="SMART" id="SM00421">
    <property type="entry name" value="HTH_LUXR"/>
    <property type="match status" value="1"/>
</dbReference>
<accession>A0A1B2ELZ9</accession>